<evidence type="ECO:0008006" key="7">
    <source>
        <dbReference type="Google" id="ProtNLM"/>
    </source>
</evidence>
<dbReference type="PANTHER" id="PTHR13107">
    <property type="entry name" value="N6-ADENOSINE-METHYLTRANSFERASE NON-CATALYTIC SUBUNIT"/>
    <property type="match status" value="1"/>
</dbReference>
<proteinExistence type="inferred from homology"/>
<feature type="compositionally biased region" description="Low complexity" evidence="4">
    <location>
        <begin position="12"/>
        <end position="22"/>
    </location>
</feature>
<evidence type="ECO:0000256" key="2">
    <source>
        <dbReference type="ARBA" id="ARBA00023242"/>
    </source>
</evidence>
<name>A0A9W4TP44_9ASCO</name>
<organism evidence="5 6">
    <name type="scientific">Candida verbasci</name>
    <dbReference type="NCBI Taxonomy" id="1227364"/>
    <lineage>
        <taxon>Eukaryota</taxon>
        <taxon>Fungi</taxon>
        <taxon>Dikarya</taxon>
        <taxon>Ascomycota</taxon>
        <taxon>Saccharomycotina</taxon>
        <taxon>Pichiomycetes</taxon>
        <taxon>Debaryomycetaceae</taxon>
        <taxon>Candida/Lodderomyces clade</taxon>
        <taxon>Candida</taxon>
    </lineage>
</organism>
<comment type="similarity">
    <text evidence="3">Belongs to the MT-A70-like family.</text>
</comment>
<keyword evidence="2" id="KW-0539">Nucleus</keyword>
<dbReference type="InterPro" id="IPR045123">
    <property type="entry name" value="METTL14-like"/>
</dbReference>
<dbReference type="EMBL" id="CANTUO010000001">
    <property type="protein sequence ID" value="CAI5755567.1"/>
    <property type="molecule type" value="Genomic_DNA"/>
</dbReference>
<comment type="subcellular location">
    <subcellularLocation>
        <location evidence="1">Nucleus</location>
    </subcellularLocation>
</comment>
<dbReference type="GO" id="GO:0003729">
    <property type="term" value="F:mRNA binding"/>
    <property type="evidence" value="ECO:0007669"/>
    <property type="project" value="TreeGrafter"/>
</dbReference>
<dbReference type="PROSITE" id="PS51592">
    <property type="entry name" value="SAM_MTA70L_2"/>
    <property type="match status" value="1"/>
</dbReference>
<dbReference type="GO" id="GO:0005634">
    <property type="term" value="C:nucleus"/>
    <property type="evidence" value="ECO:0007669"/>
    <property type="project" value="UniProtKB-SubCell"/>
</dbReference>
<dbReference type="InterPro" id="IPR007757">
    <property type="entry name" value="MT-A70-like"/>
</dbReference>
<accession>A0A9W4TP44</accession>
<dbReference type="GO" id="GO:0036396">
    <property type="term" value="C:RNA N6-methyladenosine methyltransferase complex"/>
    <property type="evidence" value="ECO:0007669"/>
    <property type="project" value="TreeGrafter"/>
</dbReference>
<evidence type="ECO:0000313" key="6">
    <source>
        <dbReference type="Proteomes" id="UP001152885"/>
    </source>
</evidence>
<keyword evidence="6" id="KW-1185">Reference proteome</keyword>
<dbReference type="PROSITE" id="PS51143">
    <property type="entry name" value="MT_A70"/>
    <property type="match status" value="1"/>
</dbReference>
<evidence type="ECO:0000256" key="1">
    <source>
        <dbReference type="ARBA" id="ARBA00004123"/>
    </source>
</evidence>
<comment type="caution">
    <text evidence="5">The sequence shown here is derived from an EMBL/GenBank/DDBJ whole genome shotgun (WGS) entry which is preliminary data.</text>
</comment>
<evidence type="ECO:0000256" key="4">
    <source>
        <dbReference type="SAM" id="MobiDB-lite"/>
    </source>
</evidence>
<dbReference type="Proteomes" id="UP001152885">
    <property type="component" value="Unassembled WGS sequence"/>
</dbReference>
<sequence length="323" mass="37729">MSYTYNKFGSRSTTTKINPPTTSTTEIPDVKLDYNNNYVHTNVNPISYIKNIQNPVDGYPKLIKLHQLKKQQINVHATQAYGKRVETDQIIPVLNSWIKLGLKFDVIMIGALVDNQFILPILNSLPINKLCSKPGFLFIWASTEKIKELTKLLNENELNKKFRRSEEIVFLPIDKNSKYYPNQEDNVGLFENQQWHCWMCITGTVRRSTDGDLIHCNIDTDLQIQNNLENNAVPDLIYKICENFSNSNRRLHIIPSKLDENHYIKLRKGWVIMSPDILLDNFDVIKYNDELYQKSMIKRQDNKDQFLIQVTNEIEQLRPKTPK</sequence>
<evidence type="ECO:0000256" key="3">
    <source>
        <dbReference type="PROSITE-ProRule" id="PRU00489"/>
    </source>
</evidence>
<feature type="region of interest" description="Disordered" evidence="4">
    <location>
        <begin position="1"/>
        <end position="22"/>
    </location>
</feature>
<dbReference type="PANTHER" id="PTHR13107:SF0">
    <property type="entry name" value="N6-ADENOSINE-METHYLTRANSFERASE NON-CATALYTIC SUBUNIT"/>
    <property type="match status" value="1"/>
</dbReference>
<dbReference type="OrthoDB" id="14833at2759"/>
<gene>
    <name evidence="5" type="ORF">CANVERA_P0083</name>
</gene>
<evidence type="ECO:0000313" key="5">
    <source>
        <dbReference type="EMBL" id="CAI5755567.1"/>
    </source>
</evidence>
<protein>
    <recommendedName>
        <fullName evidence="7">Karyogamy protein KAR4</fullName>
    </recommendedName>
</protein>
<dbReference type="AlphaFoldDB" id="A0A9W4TP44"/>
<dbReference type="Pfam" id="PF05063">
    <property type="entry name" value="MT-A70"/>
    <property type="match status" value="1"/>
</dbReference>
<reference evidence="5" key="1">
    <citation type="submission" date="2022-12" db="EMBL/GenBank/DDBJ databases">
        <authorList>
            <person name="Brejova B."/>
        </authorList>
    </citation>
    <scope>NUCLEOTIDE SEQUENCE</scope>
</reference>
<feature type="compositionally biased region" description="Polar residues" evidence="4">
    <location>
        <begin position="1"/>
        <end position="11"/>
    </location>
</feature>